<name>A0A2P6FCP5_9MOLU</name>
<evidence type="ECO:0000313" key="4">
    <source>
        <dbReference type="Proteomes" id="UP000274545"/>
    </source>
</evidence>
<dbReference type="Proteomes" id="UP000031565">
    <property type="component" value="Unassembled WGS sequence"/>
</dbReference>
<keyword evidence="3" id="KW-1185">Reference proteome</keyword>
<organism evidence="1 3">
    <name type="scientific">Spiroplasma poulsonii</name>
    <dbReference type="NCBI Taxonomy" id="2138"/>
    <lineage>
        <taxon>Bacteria</taxon>
        <taxon>Bacillati</taxon>
        <taxon>Mycoplasmatota</taxon>
        <taxon>Mollicutes</taxon>
        <taxon>Entomoplasmatales</taxon>
        <taxon>Spiroplasmataceae</taxon>
        <taxon>Spiroplasma</taxon>
    </lineage>
</organism>
<accession>A0A2P6FCP5</accession>
<dbReference type="EMBL" id="RAHC01000009">
    <property type="protein sequence ID" value="RUP76239.1"/>
    <property type="molecule type" value="Genomic_DNA"/>
</dbReference>
<dbReference type="AlphaFoldDB" id="A0A2P6FCP5"/>
<protein>
    <submittedName>
        <fullName evidence="1">Nucleoside 2-deoxyribosyltransferase</fullName>
    </submittedName>
</protein>
<reference evidence="1" key="3">
    <citation type="submission" date="2017-11" db="EMBL/GenBank/DDBJ databases">
        <title>Cell-free culture of the endosymbiotic bacteria Spiroplasma poulsonii highlights bacterial genes involved in host-symbiont interactions.</title>
        <authorList>
            <person name="Masson F."/>
            <person name="Calderon Copete S.P."/>
            <person name="Schupfer F."/>
            <person name="Garcia-Arraez G."/>
            <person name="Lemaitre B."/>
        </authorList>
    </citation>
    <scope>NUCLEOTIDE SEQUENCE</scope>
    <source>
        <strain evidence="1">MSRO</strain>
    </source>
</reference>
<sequence>MQDNKKVIYNAGSMFTEAQWNTRKVEGDRLRAMFPDFIIGNPVDFETNQTVRPTNKAIFDLDYAGLTTADYVIFELDGWDSGTHMEFGLIVEQAIHNKKKYLFPIISDFRVQQGILKGECPGFGLNEMLTGALYHEPLNSGNVPQITLCSSHAMACAAIKAIETGDVKDYRQKYDIKEIFKEDKLYHGFDCHI</sequence>
<dbReference type="OrthoDB" id="389769at2"/>
<dbReference type="GO" id="GO:0016740">
    <property type="term" value="F:transferase activity"/>
    <property type="evidence" value="ECO:0007669"/>
    <property type="project" value="UniProtKB-KW"/>
</dbReference>
<evidence type="ECO:0000313" key="2">
    <source>
        <dbReference type="EMBL" id="RUP76239.1"/>
    </source>
</evidence>
<dbReference type="RefSeq" id="WP_040093343.1">
    <property type="nucleotide sequence ID" value="NZ_CM020866.1"/>
</dbReference>
<evidence type="ECO:0000313" key="1">
    <source>
        <dbReference type="EMBL" id="PQM31229.1"/>
    </source>
</evidence>
<dbReference type="Gene3D" id="3.40.50.450">
    <property type="match status" value="1"/>
</dbReference>
<comment type="caution">
    <text evidence="1">The sequence shown here is derived from an EMBL/GenBank/DDBJ whole genome shotgun (WGS) entry which is preliminary data.</text>
</comment>
<proteinExistence type="predicted"/>
<gene>
    <name evidence="2" type="ORF">D6D54_06445</name>
    <name evidence="1" type="ORF">SMSRO_SF010440</name>
</gene>
<evidence type="ECO:0000313" key="3">
    <source>
        <dbReference type="Proteomes" id="UP000031565"/>
    </source>
</evidence>
<reference evidence="2 4" key="4">
    <citation type="journal article" date="2019" name="Genome Biol. Evol.">
        <title>Toxin and genome evolution in a Drosophila defensive symbiosis.</title>
        <authorList>
            <person name="Ballinger M.J."/>
            <person name="Gawryluk R.M."/>
            <person name="Perlman S.J."/>
        </authorList>
    </citation>
    <scope>NUCLEOTIDE SEQUENCE [LARGE SCALE GENOMIC DNA]</scope>
    <source>
        <strain evidence="2">SNeo</strain>
        <strain evidence="4">sNeo</strain>
    </source>
</reference>
<dbReference type="Proteomes" id="UP000274545">
    <property type="component" value="Unassembled WGS sequence"/>
</dbReference>
<dbReference type="STRING" id="2138.SMSRO_v1c09970"/>
<dbReference type="SUPFAM" id="SSF52309">
    <property type="entry name" value="N-(deoxy)ribosyltransferase-like"/>
    <property type="match status" value="1"/>
</dbReference>
<dbReference type="EMBL" id="JTLV02000001">
    <property type="protein sequence ID" value="PQM31229.1"/>
    <property type="molecule type" value="Genomic_DNA"/>
</dbReference>
<reference evidence="1 3" key="2">
    <citation type="journal article" date="2015" name="MBio">
        <title>Genome sequence of the Drosophila melanogaster male-killing Spiroplasma strain MSRO endosymbiont.</title>
        <authorList>
            <person name="Paredes J.C."/>
            <person name="Herren J.K."/>
            <person name="Schupfer F."/>
            <person name="Marin R."/>
            <person name="Claverol S."/>
            <person name="Kuo C.H."/>
            <person name="Lemaitre B."/>
            <person name="Beven L."/>
        </authorList>
    </citation>
    <scope>NUCLEOTIDE SEQUENCE [LARGE SCALE GENOMIC DNA]</scope>
    <source>
        <strain evidence="1 3">MSRO</strain>
    </source>
</reference>
<reference evidence="1" key="1">
    <citation type="submission" date="2014-10" db="EMBL/GenBank/DDBJ databases">
        <authorList>
            <person name="Seo M.-J."/>
            <person name="Seok Y.J."/>
            <person name="Cha I.-T."/>
        </authorList>
    </citation>
    <scope>NUCLEOTIDE SEQUENCE</scope>
    <source>
        <strain evidence="1">MSRO</strain>
    </source>
</reference>
<keyword evidence="1" id="KW-0808">Transferase</keyword>